<evidence type="ECO:0000313" key="2">
    <source>
        <dbReference type="EMBL" id="ORY87954.1"/>
    </source>
</evidence>
<evidence type="ECO:0000313" key="3">
    <source>
        <dbReference type="Proteomes" id="UP000193685"/>
    </source>
</evidence>
<gene>
    <name evidence="2" type="ORF">BCR37DRAFT_375925</name>
</gene>
<organism evidence="2 3">
    <name type="scientific">Protomyces lactucae-debilis</name>
    <dbReference type="NCBI Taxonomy" id="2754530"/>
    <lineage>
        <taxon>Eukaryota</taxon>
        <taxon>Fungi</taxon>
        <taxon>Dikarya</taxon>
        <taxon>Ascomycota</taxon>
        <taxon>Taphrinomycotina</taxon>
        <taxon>Taphrinomycetes</taxon>
        <taxon>Taphrinales</taxon>
        <taxon>Protomycetaceae</taxon>
        <taxon>Protomyces</taxon>
    </lineage>
</organism>
<evidence type="ECO:0000256" key="1">
    <source>
        <dbReference type="SAM" id="SignalP"/>
    </source>
</evidence>
<sequence length="185" mass="20580">MFRPSSATWSAVNLLFLVFGVLVPVHLAAEICLQGVQLTATITSRLPSEWSDDLNCERACEYIFVNAAFFNGTTDDNQHLSPCQNPYDVKQILSVADHKWSDNKDPMAKRCVCFVKISFPQLYWMPQGNIDCALGKVLGNLKASMTKKWQTVRGFVDSKGSTGQVISVDFKRTGAPILIARCKTK</sequence>
<protein>
    <submittedName>
        <fullName evidence="2">Uncharacterized protein</fullName>
    </submittedName>
</protein>
<dbReference type="GeneID" id="63785084"/>
<accession>A0A1Y2FXD9</accession>
<name>A0A1Y2FXD9_PROLT</name>
<comment type="caution">
    <text evidence="2">The sequence shown here is derived from an EMBL/GenBank/DDBJ whole genome shotgun (WGS) entry which is preliminary data.</text>
</comment>
<keyword evidence="3" id="KW-1185">Reference proteome</keyword>
<dbReference type="EMBL" id="MCFI01000001">
    <property type="protein sequence ID" value="ORY87954.1"/>
    <property type="molecule type" value="Genomic_DNA"/>
</dbReference>
<proteinExistence type="predicted"/>
<dbReference type="RefSeq" id="XP_040728449.1">
    <property type="nucleotide sequence ID" value="XM_040868485.1"/>
</dbReference>
<dbReference type="AlphaFoldDB" id="A0A1Y2FXD9"/>
<feature type="chain" id="PRO_5012756576" evidence="1">
    <location>
        <begin position="29"/>
        <end position="185"/>
    </location>
</feature>
<reference evidence="2 3" key="1">
    <citation type="submission" date="2016-07" db="EMBL/GenBank/DDBJ databases">
        <title>Pervasive Adenine N6-methylation of Active Genes in Fungi.</title>
        <authorList>
            <consortium name="DOE Joint Genome Institute"/>
            <person name="Mondo S.J."/>
            <person name="Dannebaum R.O."/>
            <person name="Kuo R.C."/>
            <person name="Labutti K."/>
            <person name="Haridas S."/>
            <person name="Kuo A."/>
            <person name="Salamov A."/>
            <person name="Ahrendt S.R."/>
            <person name="Lipzen A."/>
            <person name="Sullivan W."/>
            <person name="Andreopoulos W.B."/>
            <person name="Clum A."/>
            <person name="Lindquist E."/>
            <person name="Daum C."/>
            <person name="Ramamoorthy G.K."/>
            <person name="Gryganskyi A."/>
            <person name="Culley D."/>
            <person name="Magnuson J.K."/>
            <person name="James T.Y."/>
            <person name="O'Malley M.A."/>
            <person name="Stajich J.E."/>
            <person name="Spatafora J.W."/>
            <person name="Visel A."/>
            <person name="Grigoriev I.V."/>
        </authorList>
    </citation>
    <scope>NUCLEOTIDE SEQUENCE [LARGE SCALE GENOMIC DNA]</scope>
    <source>
        <strain evidence="2 3">12-1054</strain>
    </source>
</reference>
<feature type="signal peptide" evidence="1">
    <location>
        <begin position="1"/>
        <end position="28"/>
    </location>
</feature>
<dbReference type="Proteomes" id="UP000193685">
    <property type="component" value="Unassembled WGS sequence"/>
</dbReference>
<keyword evidence="1" id="KW-0732">Signal</keyword>